<keyword evidence="1" id="KW-0812">Transmembrane</keyword>
<feature type="transmembrane region" description="Helical" evidence="1">
    <location>
        <begin position="147"/>
        <end position="167"/>
    </location>
</feature>
<gene>
    <name evidence="2" type="ORF">KYD98_05245</name>
</gene>
<accession>A0ABS7ALP8</accession>
<proteinExistence type="predicted"/>
<dbReference type="RefSeq" id="WP_219778548.1">
    <property type="nucleotide sequence ID" value="NZ_JAHXPT010000003.1"/>
</dbReference>
<sequence length="200" mass="22569">MNKFRKLLKSFKRIALIDRCLILFMIILMIQLIYNLFSNEVISKNTHNIDVVIRTTAASIFGYFLSANFIKKSKNNKISCFKDDIISNENSIYLDNTNSLNSVDSSENNPDFISSNVQSNNNTKNEIDIKNSSNKNLTEQETSKQQIIIATIIGVISLIVIIIARNFTDLTQISLASLTQMRDFVSGCIGFLLGTPSRKE</sequence>
<evidence type="ECO:0000313" key="2">
    <source>
        <dbReference type="EMBL" id="MBW6409489.1"/>
    </source>
</evidence>
<protein>
    <submittedName>
        <fullName evidence="2">Uncharacterized protein</fullName>
    </submittedName>
</protein>
<keyword evidence="1" id="KW-0472">Membrane</keyword>
<keyword evidence="3" id="KW-1185">Reference proteome</keyword>
<reference evidence="2 3" key="1">
    <citation type="submission" date="2021-07" db="EMBL/GenBank/DDBJ databases">
        <title>Clostridium weizhouense sp. nov., an anaerobic bacterium isolated from activated sludge of Petroleum wastewater.</title>
        <authorList>
            <person name="Li Q."/>
        </authorList>
    </citation>
    <scope>NUCLEOTIDE SEQUENCE [LARGE SCALE GENOMIC DNA]</scope>
    <source>
        <strain evidence="2 3">YB-6</strain>
    </source>
</reference>
<name>A0ABS7ALP8_9CLOT</name>
<feature type="transmembrane region" description="Helical" evidence="1">
    <location>
        <begin position="20"/>
        <end position="37"/>
    </location>
</feature>
<evidence type="ECO:0000256" key="1">
    <source>
        <dbReference type="SAM" id="Phobius"/>
    </source>
</evidence>
<feature type="transmembrane region" description="Helical" evidence="1">
    <location>
        <begin position="49"/>
        <end position="70"/>
    </location>
</feature>
<evidence type="ECO:0000313" key="3">
    <source>
        <dbReference type="Proteomes" id="UP001519921"/>
    </source>
</evidence>
<keyword evidence="1" id="KW-1133">Transmembrane helix</keyword>
<dbReference type="Proteomes" id="UP001519921">
    <property type="component" value="Unassembled WGS sequence"/>
</dbReference>
<organism evidence="2 3">
    <name type="scientific">Clostridium weizhouense</name>
    <dbReference type="NCBI Taxonomy" id="2859781"/>
    <lineage>
        <taxon>Bacteria</taxon>
        <taxon>Bacillati</taxon>
        <taxon>Bacillota</taxon>
        <taxon>Clostridia</taxon>
        <taxon>Eubacteriales</taxon>
        <taxon>Clostridiaceae</taxon>
        <taxon>Clostridium</taxon>
    </lineage>
</organism>
<dbReference type="EMBL" id="JAHXPT010000003">
    <property type="protein sequence ID" value="MBW6409489.1"/>
    <property type="molecule type" value="Genomic_DNA"/>
</dbReference>
<comment type="caution">
    <text evidence="2">The sequence shown here is derived from an EMBL/GenBank/DDBJ whole genome shotgun (WGS) entry which is preliminary data.</text>
</comment>